<comment type="caution">
    <text evidence="3">The sequence shown here is derived from an EMBL/GenBank/DDBJ whole genome shotgun (WGS) entry which is preliminary data.</text>
</comment>
<dbReference type="PANTHER" id="PTHR33164">
    <property type="entry name" value="TRANSCRIPTIONAL REGULATOR, MARR FAMILY"/>
    <property type="match status" value="1"/>
</dbReference>
<feature type="region of interest" description="Disordered" evidence="1">
    <location>
        <begin position="81"/>
        <end position="109"/>
    </location>
</feature>
<sequence>MTVTDRMNFFDALVRYETDLWNTAERELQSETRMGLGTLQALRVIARHAPVARVNEVSRDLGITIGAASKFVDRLERDGLAARAPHPDDRRSSLVTLTQTGERARSEGEGALARSLDRLVGDVDLTAATSVLDELQARLGTLAEGTAA</sequence>
<dbReference type="RefSeq" id="WP_245340839.1">
    <property type="nucleotide sequence ID" value="NZ_BAAAIO010000002.1"/>
</dbReference>
<reference evidence="3 4" key="1">
    <citation type="submission" date="2021-03" db="EMBL/GenBank/DDBJ databases">
        <title>Sequencing the genomes of 1000 actinobacteria strains.</title>
        <authorList>
            <person name="Klenk H.-P."/>
        </authorList>
    </citation>
    <scope>NUCLEOTIDE SEQUENCE [LARGE SCALE GENOMIC DNA]</scope>
    <source>
        <strain evidence="3 4">DSM 13468</strain>
    </source>
</reference>
<dbReference type="GO" id="GO:0003677">
    <property type="term" value="F:DNA binding"/>
    <property type="evidence" value="ECO:0007669"/>
    <property type="project" value="UniProtKB-KW"/>
</dbReference>
<dbReference type="Pfam" id="PF12802">
    <property type="entry name" value="MarR_2"/>
    <property type="match status" value="1"/>
</dbReference>
<evidence type="ECO:0000259" key="2">
    <source>
        <dbReference type="PROSITE" id="PS50995"/>
    </source>
</evidence>
<organism evidence="3 4">
    <name type="scientific">Microbacterium phyllosphaerae</name>
    <dbReference type="NCBI Taxonomy" id="124798"/>
    <lineage>
        <taxon>Bacteria</taxon>
        <taxon>Bacillati</taxon>
        <taxon>Actinomycetota</taxon>
        <taxon>Actinomycetes</taxon>
        <taxon>Micrococcales</taxon>
        <taxon>Microbacteriaceae</taxon>
        <taxon>Microbacterium</taxon>
    </lineage>
</organism>
<evidence type="ECO:0000313" key="3">
    <source>
        <dbReference type="EMBL" id="MBP2379875.1"/>
    </source>
</evidence>
<feature type="compositionally biased region" description="Basic and acidic residues" evidence="1">
    <location>
        <begin position="81"/>
        <end position="92"/>
    </location>
</feature>
<proteinExistence type="predicted"/>
<feature type="domain" description="HTH marR-type" evidence="2">
    <location>
        <begin position="6"/>
        <end position="137"/>
    </location>
</feature>
<evidence type="ECO:0000256" key="1">
    <source>
        <dbReference type="SAM" id="MobiDB-lite"/>
    </source>
</evidence>
<dbReference type="EMBL" id="JAGIOA010000001">
    <property type="protein sequence ID" value="MBP2379875.1"/>
    <property type="molecule type" value="Genomic_DNA"/>
</dbReference>
<protein>
    <submittedName>
        <fullName evidence="3">DNA-binding MarR family transcriptional regulator</fullName>
    </submittedName>
</protein>
<dbReference type="PANTHER" id="PTHR33164:SF94">
    <property type="entry name" value="TRANSCRIPTIONAL REGULATORY PROTEIN-RELATED"/>
    <property type="match status" value="1"/>
</dbReference>
<dbReference type="Proteomes" id="UP000703720">
    <property type="component" value="Unassembled WGS sequence"/>
</dbReference>
<dbReference type="InterPro" id="IPR036390">
    <property type="entry name" value="WH_DNA-bd_sf"/>
</dbReference>
<dbReference type="InterPro" id="IPR000835">
    <property type="entry name" value="HTH_MarR-typ"/>
</dbReference>
<gene>
    <name evidence="3" type="ORF">JOF42_003370</name>
</gene>
<keyword evidence="3" id="KW-0238">DNA-binding</keyword>
<keyword evidence="4" id="KW-1185">Reference proteome</keyword>
<accession>A0ABS4WUK0</accession>
<evidence type="ECO:0000313" key="4">
    <source>
        <dbReference type="Proteomes" id="UP000703720"/>
    </source>
</evidence>
<name>A0ABS4WUK0_9MICO</name>
<dbReference type="InterPro" id="IPR036388">
    <property type="entry name" value="WH-like_DNA-bd_sf"/>
</dbReference>
<dbReference type="SUPFAM" id="SSF46785">
    <property type="entry name" value="Winged helix' DNA-binding domain"/>
    <property type="match status" value="1"/>
</dbReference>
<dbReference type="InterPro" id="IPR039422">
    <property type="entry name" value="MarR/SlyA-like"/>
</dbReference>
<dbReference type="PROSITE" id="PS50995">
    <property type="entry name" value="HTH_MARR_2"/>
    <property type="match status" value="1"/>
</dbReference>
<dbReference type="Gene3D" id="1.10.10.10">
    <property type="entry name" value="Winged helix-like DNA-binding domain superfamily/Winged helix DNA-binding domain"/>
    <property type="match status" value="1"/>
</dbReference>
<dbReference type="SMART" id="SM00347">
    <property type="entry name" value="HTH_MARR"/>
    <property type="match status" value="1"/>
</dbReference>